<dbReference type="EMBL" id="CP065611">
    <property type="protein sequence ID" value="QPR05756.1"/>
    <property type="molecule type" value="Genomic_DNA"/>
</dbReference>
<evidence type="ECO:0000313" key="1">
    <source>
        <dbReference type="EMBL" id="QPR04696.1"/>
    </source>
</evidence>
<dbReference type="EMBL" id="CP065611">
    <property type="protein sequence ID" value="QPR04696.1"/>
    <property type="molecule type" value="Genomic_DNA"/>
</dbReference>
<evidence type="ECO:0000313" key="2">
    <source>
        <dbReference type="EMBL" id="QPR05756.1"/>
    </source>
</evidence>
<dbReference type="InterPro" id="IPR059241">
    <property type="entry name" value="SfIV_phage_associated"/>
</dbReference>
<sequence length="152" mass="17484">MSFLKSLYRAHILKVAATNHWQEGTDEMLPDYRAWLRAETYLRLDMLINDLQKEAPSTQTLQGVGAVRVLVSRHNALSVTEVRQLSFAELIFLLQPALESVNIPSEVFRYPPHVNQQLQAAQDNRHAGLTPCSEAEWDHSLLKRYQDLYNPQ</sequence>
<proteinExistence type="predicted"/>
<dbReference type="EMBL" id="UFYN01000009">
    <property type="protein sequence ID" value="STE77740.1"/>
    <property type="molecule type" value="Genomic_DNA"/>
</dbReference>
<evidence type="ECO:0000313" key="3">
    <source>
        <dbReference type="EMBL" id="STD34007.1"/>
    </source>
</evidence>
<evidence type="ECO:0000313" key="5">
    <source>
        <dbReference type="Proteomes" id="UP000254219"/>
    </source>
</evidence>
<evidence type="ECO:0000313" key="4">
    <source>
        <dbReference type="EMBL" id="STE77740.1"/>
    </source>
</evidence>
<reference evidence="3 5" key="1">
    <citation type="submission" date="2018-06" db="EMBL/GenBank/DDBJ databases">
        <authorList>
            <consortium name="Pathogen Informatics"/>
            <person name="Doyle S."/>
        </authorList>
    </citation>
    <scope>NUCLEOTIDE SEQUENCE [LARGE SCALE GENOMIC DNA]</scope>
    <source>
        <strain evidence="3 5">NCTC11181</strain>
    </source>
</reference>
<dbReference type="Proteomes" id="UP000254219">
    <property type="component" value="Unassembled WGS sequence"/>
</dbReference>
<dbReference type="AlphaFoldDB" id="A0A376FNP8"/>
<dbReference type="NCBIfam" id="NF033230">
    <property type="entry name" value="phage_region_01"/>
    <property type="match status" value="1"/>
</dbReference>
<dbReference type="EMBL" id="UFYN01000002">
    <property type="protein sequence ID" value="STD34007.1"/>
    <property type="molecule type" value="Genomic_DNA"/>
</dbReference>
<name>A0A376FNP8_ECOLX</name>
<gene>
    <name evidence="2" type="ORF">I6H02_04785</name>
    <name evidence="1" type="ORF">I6H02_24775</name>
    <name evidence="3" type="ORF">NCTC11181_00113</name>
    <name evidence="4" type="ORF">NCTC11181_05711</name>
</gene>
<dbReference type="Proteomes" id="UP000594864">
    <property type="component" value="Chromosome"/>
</dbReference>
<accession>A0A376FNP8</accession>
<protein>
    <submittedName>
        <fullName evidence="3">Uncharacterized protein</fullName>
    </submittedName>
</protein>
<dbReference type="RefSeq" id="WP_073801390.1">
    <property type="nucleotide sequence ID" value="NZ_CABVVV010000017.1"/>
</dbReference>
<reference evidence="1 6" key="2">
    <citation type="submission" date="2020-12" db="EMBL/GenBank/DDBJ databases">
        <title>FDA dAtabase for Regulatory Grade micrObial Sequences (FDA-ARGOS): Supporting development and validation of Infectious Disease Dx tests.</title>
        <authorList>
            <person name="Sproer C."/>
            <person name="Gronow S."/>
            <person name="Severitt S."/>
            <person name="Schroder I."/>
            <person name="Tallon L."/>
            <person name="Sadzewicz L."/>
            <person name="Zhao X."/>
            <person name="Boylan J."/>
            <person name="Ott S."/>
            <person name="Bowen H."/>
            <person name="Vavikolanu K."/>
            <person name="Mehta A."/>
            <person name="Aluvathingal J."/>
            <person name="Nadendla S."/>
            <person name="Lowell S."/>
            <person name="Myers T."/>
            <person name="Yan Y."/>
            <person name="Sichtig H."/>
        </authorList>
    </citation>
    <scope>NUCLEOTIDE SEQUENCE [LARGE SCALE GENOMIC DNA]</scope>
    <source>
        <strain evidence="1 6">FDAARGOS_945</strain>
    </source>
</reference>
<organism evidence="3 5">
    <name type="scientific">Escherichia coli</name>
    <dbReference type="NCBI Taxonomy" id="562"/>
    <lineage>
        <taxon>Bacteria</taxon>
        <taxon>Pseudomonadati</taxon>
        <taxon>Pseudomonadota</taxon>
        <taxon>Gammaproteobacteria</taxon>
        <taxon>Enterobacterales</taxon>
        <taxon>Enterobacteriaceae</taxon>
        <taxon>Escherichia</taxon>
    </lineage>
</organism>
<evidence type="ECO:0000313" key="6">
    <source>
        <dbReference type="Proteomes" id="UP000594864"/>
    </source>
</evidence>